<dbReference type="Gene3D" id="6.10.250.3130">
    <property type="match status" value="1"/>
</dbReference>
<gene>
    <name evidence="4" type="primary">rpsO</name>
    <name evidence="7" type="ORF">SAMN02745108_01358</name>
    <name evidence="6" type="ORF">SAMN05720469_10282</name>
</gene>
<evidence type="ECO:0000313" key="9">
    <source>
        <dbReference type="Proteomes" id="UP000190449"/>
    </source>
</evidence>
<dbReference type="Proteomes" id="UP000190449">
    <property type="component" value="Unassembled WGS sequence"/>
</dbReference>
<comment type="similarity">
    <text evidence="4 5">Belongs to the universal ribosomal protein uS15 family.</text>
</comment>
<dbReference type="InterPro" id="IPR009068">
    <property type="entry name" value="uS15_NS1_RNA-bd_sf"/>
</dbReference>
<dbReference type="EMBL" id="FUWU01000019">
    <property type="protein sequence ID" value="SJZ69373.1"/>
    <property type="molecule type" value="Genomic_DNA"/>
</dbReference>
<dbReference type="GO" id="GO:0019843">
    <property type="term" value="F:rRNA binding"/>
    <property type="evidence" value="ECO:0007669"/>
    <property type="project" value="UniProtKB-UniRule"/>
</dbReference>
<dbReference type="GO" id="GO:0006412">
    <property type="term" value="P:translation"/>
    <property type="evidence" value="ECO:0007669"/>
    <property type="project" value="UniProtKB-UniRule"/>
</dbReference>
<evidence type="ECO:0000313" key="6">
    <source>
        <dbReference type="EMBL" id="SHK19057.1"/>
    </source>
</evidence>
<dbReference type="GO" id="GO:0022627">
    <property type="term" value="C:cytosolic small ribosomal subunit"/>
    <property type="evidence" value="ECO:0007669"/>
    <property type="project" value="TreeGrafter"/>
</dbReference>
<evidence type="ECO:0000256" key="5">
    <source>
        <dbReference type="RuleBase" id="RU003919"/>
    </source>
</evidence>
<dbReference type="STRING" id="28122.SAMN02745108_01358"/>
<accession>A0A1M6QG76</accession>
<dbReference type="HAMAP" id="MF_01343_B">
    <property type="entry name" value="Ribosomal_uS15_B"/>
    <property type="match status" value="1"/>
</dbReference>
<dbReference type="SUPFAM" id="SSF47060">
    <property type="entry name" value="S15/NS1 RNA-binding domain"/>
    <property type="match status" value="1"/>
</dbReference>
<protein>
    <recommendedName>
        <fullName evidence="4">Small ribosomal subunit protein uS15</fullName>
    </recommendedName>
</protein>
<proteinExistence type="inferred from homology"/>
<reference evidence="6" key="2">
    <citation type="submission" date="2016-11" db="EMBL/GenBank/DDBJ databases">
        <authorList>
            <person name="Jaros S."/>
            <person name="Januszkiewicz K."/>
            <person name="Wedrychowicz H."/>
        </authorList>
    </citation>
    <scope>NUCLEOTIDE SEQUENCE [LARGE SCALE GENOMIC DNA]</scope>
    <source>
        <strain evidence="6">UWOS</strain>
    </source>
</reference>
<dbReference type="GO" id="GO:0003735">
    <property type="term" value="F:structural constituent of ribosome"/>
    <property type="evidence" value="ECO:0007669"/>
    <property type="project" value="InterPro"/>
</dbReference>
<sequence length="90" mass="10169">MATITKEKIQELTAKFGANENDTGNVRVQIAILTERIKNLTEHAKANKNDHHSLRGLSLMVAQRRNLLKYFSNKDINAARQLIKDLGLRG</sequence>
<dbReference type="PANTHER" id="PTHR23321">
    <property type="entry name" value="RIBOSOMAL PROTEIN S15, BACTERIAL AND ORGANELLAR"/>
    <property type="match status" value="1"/>
</dbReference>
<comment type="subunit">
    <text evidence="3 4">Part of the 30S ribosomal subunit. Forms a bridge to the 50S subunit in the 70S ribosome, contacting the 23S rRNA.</text>
</comment>
<keyword evidence="2 4" id="KW-0687">Ribonucleoprotein</keyword>
<evidence type="ECO:0000313" key="8">
    <source>
        <dbReference type="Proteomes" id="UP000184275"/>
    </source>
</evidence>
<organism evidence="6 8">
    <name type="scientific">Fibrobacter intestinalis</name>
    <dbReference type="NCBI Taxonomy" id="28122"/>
    <lineage>
        <taxon>Bacteria</taxon>
        <taxon>Pseudomonadati</taxon>
        <taxon>Fibrobacterota</taxon>
        <taxon>Fibrobacteria</taxon>
        <taxon>Fibrobacterales</taxon>
        <taxon>Fibrobacteraceae</taxon>
        <taxon>Fibrobacter</taxon>
    </lineage>
</organism>
<evidence type="ECO:0000256" key="2">
    <source>
        <dbReference type="ARBA" id="ARBA00023274"/>
    </source>
</evidence>
<dbReference type="RefSeq" id="WP_073302082.1">
    <property type="nucleotide sequence ID" value="NZ_FRAW01000002.1"/>
</dbReference>
<name>A0A1M6QG76_9BACT</name>
<accession>A0A1T4MQY6</accession>
<keyword evidence="8" id="KW-1185">Reference proteome</keyword>
<comment type="function">
    <text evidence="4">One of the primary rRNA binding proteins, it binds directly to 16S rRNA where it helps nucleate assembly of the platform of the 30S subunit by binding and bridging several RNA helices of the 16S rRNA.</text>
</comment>
<evidence type="ECO:0000256" key="4">
    <source>
        <dbReference type="HAMAP-Rule" id="MF_01343"/>
    </source>
</evidence>
<dbReference type="EMBL" id="FRAW01000002">
    <property type="protein sequence ID" value="SHK19057.1"/>
    <property type="molecule type" value="Genomic_DNA"/>
</dbReference>
<keyword evidence="4" id="KW-0694">RNA-binding</keyword>
<dbReference type="FunFam" id="1.10.287.10:FF:000002">
    <property type="entry name" value="30S ribosomal protein S15"/>
    <property type="match status" value="1"/>
</dbReference>
<comment type="function">
    <text evidence="4">Forms an intersubunit bridge (bridge B4) with the 23S rRNA of the 50S subunit in the ribosome.</text>
</comment>
<evidence type="ECO:0000256" key="3">
    <source>
        <dbReference type="ARBA" id="ARBA00064542"/>
    </source>
</evidence>
<dbReference type="InterPro" id="IPR000589">
    <property type="entry name" value="Ribosomal_uS15"/>
</dbReference>
<reference evidence="7 9" key="3">
    <citation type="submission" date="2017-02" db="EMBL/GenBank/DDBJ databases">
        <authorList>
            <person name="Peterson S.W."/>
        </authorList>
    </citation>
    <scope>NUCLEOTIDE SEQUENCE [LARGE SCALE GENOMIC DNA]</scope>
    <source>
        <strain evidence="7 9">ATCC 43854</strain>
    </source>
</reference>
<dbReference type="Gene3D" id="1.10.287.10">
    <property type="entry name" value="S15/NS1, RNA-binding"/>
    <property type="match status" value="1"/>
</dbReference>
<dbReference type="SMART" id="SM01387">
    <property type="entry name" value="Ribosomal_S15"/>
    <property type="match status" value="1"/>
</dbReference>
<dbReference type="PANTHER" id="PTHR23321:SF26">
    <property type="entry name" value="SMALL RIBOSOMAL SUBUNIT PROTEIN US15M"/>
    <property type="match status" value="1"/>
</dbReference>
<evidence type="ECO:0000313" key="7">
    <source>
        <dbReference type="EMBL" id="SJZ69373.1"/>
    </source>
</evidence>
<keyword evidence="1 4" id="KW-0689">Ribosomal protein</keyword>
<dbReference type="NCBIfam" id="TIGR00952">
    <property type="entry name" value="S15_bact"/>
    <property type="match status" value="1"/>
</dbReference>
<dbReference type="InterPro" id="IPR005290">
    <property type="entry name" value="Ribosomal_uS15_bac-type"/>
</dbReference>
<dbReference type="Pfam" id="PF00312">
    <property type="entry name" value="Ribosomal_S15"/>
    <property type="match status" value="1"/>
</dbReference>
<dbReference type="Proteomes" id="UP000184275">
    <property type="component" value="Unassembled WGS sequence"/>
</dbReference>
<dbReference type="CDD" id="cd00353">
    <property type="entry name" value="Ribosomal_S15p_S13e"/>
    <property type="match status" value="1"/>
</dbReference>
<evidence type="ECO:0000256" key="1">
    <source>
        <dbReference type="ARBA" id="ARBA00022980"/>
    </source>
</evidence>
<reference evidence="8" key="1">
    <citation type="submission" date="2016-11" db="EMBL/GenBank/DDBJ databases">
        <authorList>
            <person name="Varghese N."/>
            <person name="Submissions S."/>
        </authorList>
    </citation>
    <scope>NUCLEOTIDE SEQUENCE [LARGE SCALE GENOMIC DNA]</scope>
    <source>
        <strain evidence="8">UWOS</strain>
    </source>
</reference>
<dbReference type="AlphaFoldDB" id="A0A1M6QG76"/>
<keyword evidence="4" id="KW-0699">rRNA-binding</keyword>